<dbReference type="eggNOG" id="COG1317">
    <property type="taxonomic scope" value="Bacteria"/>
</dbReference>
<dbReference type="HOGENOM" id="CLU_926528_0_0_0"/>
<evidence type="ECO:0000256" key="5">
    <source>
        <dbReference type="ARBA" id="ARBA00022927"/>
    </source>
</evidence>
<dbReference type="KEGG" id="ccz:CCALI_01243"/>
<accession>S0EU08</accession>
<dbReference type="GO" id="GO:0015031">
    <property type="term" value="P:protein transport"/>
    <property type="evidence" value="ECO:0007669"/>
    <property type="project" value="UniProtKB-KW"/>
</dbReference>
<dbReference type="AlphaFoldDB" id="S0EU08"/>
<dbReference type="SUPFAM" id="SSF160527">
    <property type="entry name" value="V-type ATPase subunit E-like"/>
    <property type="match status" value="1"/>
</dbReference>
<reference evidence="11" key="1">
    <citation type="submission" date="2013-03" db="EMBL/GenBank/DDBJ databases">
        <title>Genome sequence of Chthonomonas calidirosea, the first sequenced genome from the Armatimonadetes phylum (formally candidate division OP10).</title>
        <authorList>
            <person name="Lee K.C.Y."/>
            <person name="Morgan X.C."/>
            <person name="Dunfield P.F."/>
            <person name="Tamas I."/>
            <person name="Houghton K.M."/>
            <person name="Vyssotski M."/>
            <person name="Ryan J.L.J."/>
            <person name="Lagutin K."/>
            <person name="McDonald I.R."/>
            <person name="Stott M.B."/>
        </authorList>
    </citation>
    <scope>NUCLEOTIDE SEQUENCE [LARGE SCALE GENOMIC DNA]</scope>
    <source>
        <strain evidence="11">DSM 23976 / ICMP 18418 / T49</strain>
    </source>
</reference>
<name>S0EU08_CHTCT</name>
<evidence type="ECO:0000256" key="8">
    <source>
        <dbReference type="SAM" id="MobiDB-lite"/>
    </source>
</evidence>
<dbReference type="GO" id="GO:0044781">
    <property type="term" value="P:bacterial-type flagellum organization"/>
    <property type="evidence" value="ECO:0007669"/>
    <property type="project" value="UniProtKB-KW"/>
</dbReference>
<evidence type="ECO:0000256" key="6">
    <source>
        <dbReference type="ARBA" id="ARBA00023225"/>
    </source>
</evidence>
<keyword evidence="4" id="KW-1005">Bacterial flagellum biogenesis</keyword>
<sequence length="300" mass="33651">MSAESSRAENPDFQPLTAPRIQGKSRPSPTPVNWFQVLAPKLEVGATVAVEPSSPPPTSGTHVTPFPLRPVEEMAEELRRQQVKVLMEPPEIAQMRQEAEQAAQALLDEAQQKAKLLEEEGYRQGFEKGYYDGKIKGEAEVRAELTRQAEAERQALRQDLQNFVQLVEAQRRRIWEELEPQVVQLVFELARKVIKQEVEASKEVALSVIKNALLRVADSASLCIRVSPRDLETVRSHREELLEMLDHLPHVEIIGDRRVGDGGCIVETPNGNVDARIETQLAELNPLFDVPSPPPSVEEE</sequence>
<dbReference type="InterPro" id="IPR051472">
    <property type="entry name" value="T3SS_Stator/FliH"/>
</dbReference>
<dbReference type="Pfam" id="PF02108">
    <property type="entry name" value="FliH"/>
    <property type="match status" value="1"/>
</dbReference>
<keyword evidence="10" id="KW-0282">Flagellum</keyword>
<dbReference type="CDD" id="cd06503">
    <property type="entry name" value="ATP-synt_Fo_b"/>
    <property type="match status" value="1"/>
</dbReference>
<comment type="function">
    <text evidence="1">Needed for flagellar regrowth and assembly.</text>
</comment>
<feature type="domain" description="Flagellar assembly protein FliH/Type III secretion system HrpE" evidence="9">
    <location>
        <begin position="156"/>
        <end position="283"/>
    </location>
</feature>
<dbReference type="PANTHER" id="PTHR34982:SF1">
    <property type="entry name" value="FLAGELLAR ASSEMBLY PROTEIN FLIH"/>
    <property type="match status" value="1"/>
</dbReference>
<protein>
    <submittedName>
        <fullName evidence="10">Flagellar biosynthesis/type III secretory pathway protein</fullName>
    </submittedName>
</protein>
<feature type="coiled-coil region" evidence="7">
    <location>
        <begin position="92"/>
        <end position="173"/>
    </location>
</feature>
<feature type="region of interest" description="Disordered" evidence="8">
    <location>
        <begin position="1"/>
        <end position="32"/>
    </location>
</feature>
<evidence type="ECO:0000256" key="1">
    <source>
        <dbReference type="ARBA" id="ARBA00003041"/>
    </source>
</evidence>
<dbReference type="OrthoDB" id="9786263at2"/>
<gene>
    <name evidence="10" type="ORF">CCALI_01243</name>
</gene>
<evidence type="ECO:0000256" key="7">
    <source>
        <dbReference type="SAM" id="Coils"/>
    </source>
</evidence>
<evidence type="ECO:0000313" key="10">
    <source>
        <dbReference type="EMBL" id="CCW35061.1"/>
    </source>
</evidence>
<evidence type="ECO:0000256" key="3">
    <source>
        <dbReference type="ARBA" id="ARBA00022448"/>
    </source>
</evidence>
<keyword evidence="6" id="KW-1006">Bacterial flagellum protein export</keyword>
<dbReference type="EMBL" id="HF951689">
    <property type="protein sequence ID" value="CCW35061.1"/>
    <property type="molecule type" value="Genomic_DNA"/>
</dbReference>
<keyword evidence="7" id="KW-0175">Coiled coil</keyword>
<keyword evidence="5" id="KW-0653">Protein transport</keyword>
<keyword evidence="11" id="KW-1185">Reference proteome</keyword>
<keyword evidence="10" id="KW-0969">Cilium</keyword>
<dbReference type="InterPro" id="IPR018035">
    <property type="entry name" value="Flagellar_FliH/T3SS_HrpE"/>
</dbReference>
<dbReference type="PATRIC" id="fig|1303518.3.peg.1263"/>
<evidence type="ECO:0000259" key="9">
    <source>
        <dbReference type="Pfam" id="PF02108"/>
    </source>
</evidence>
<keyword evidence="3" id="KW-0813">Transport</keyword>
<dbReference type="InParanoid" id="S0EU08"/>
<dbReference type="STRING" id="454171.CP488_02855"/>
<organism evidence="10 11">
    <name type="scientific">Chthonomonas calidirosea (strain DSM 23976 / ICMP 18418 / T49)</name>
    <dbReference type="NCBI Taxonomy" id="1303518"/>
    <lineage>
        <taxon>Bacteria</taxon>
        <taxon>Bacillati</taxon>
        <taxon>Armatimonadota</taxon>
        <taxon>Chthonomonadia</taxon>
        <taxon>Chthonomonadales</taxon>
        <taxon>Chthonomonadaceae</taxon>
        <taxon>Chthonomonas</taxon>
    </lineage>
</organism>
<dbReference type="RefSeq" id="WP_016482604.1">
    <property type="nucleotide sequence ID" value="NC_021487.1"/>
</dbReference>
<comment type="similarity">
    <text evidence="2">Belongs to the FliH family.</text>
</comment>
<dbReference type="Proteomes" id="UP000014227">
    <property type="component" value="Chromosome I"/>
</dbReference>
<proteinExistence type="inferred from homology"/>
<evidence type="ECO:0000313" key="11">
    <source>
        <dbReference type="Proteomes" id="UP000014227"/>
    </source>
</evidence>
<dbReference type="PANTHER" id="PTHR34982">
    <property type="entry name" value="YOP PROTEINS TRANSLOCATION PROTEIN L"/>
    <property type="match status" value="1"/>
</dbReference>
<evidence type="ECO:0000256" key="4">
    <source>
        <dbReference type="ARBA" id="ARBA00022795"/>
    </source>
</evidence>
<evidence type="ECO:0000256" key="2">
    <source>
        <dbReference type="ARBA" id="ARBA00006602"/>
    </source>
</evidence>
<feature type="compositionally biased region" description="Basic and acidic residues" evidence="8">
    <location>
        <begin position="1"/>
        <end position="10"/>
    </location>
</feature>
<keyword evidence="10" id="KW-0966">Cell projection</keyword>
<dbReference type="GO" id="GO:0005829">
    <property type="term" value="C:cytosol"/>
    <property type="evidence" value="ECO:0007669"/>
    <property type="project" value="TreeGrafter"/>
</dbReference>